<accession>A0A4Y2IDF1</accession>
<keyword evidence="2" id="KW-1185">Reference proteome</keyword>
<evidence type="ECO:0000313" key="1">
    <source>
        <dbReference type="EMBL" id="GBM75442.1"/>
    </source>
</evidence>
<comment type="caution">
    <text evidence="1">The sequence shown here is derived from an EMBL/GenBank/DDBJ whole genome shotgun (WGS) entry which is preliminary data.</text>
</comment>
<dbReference type="AlphaFoldDB" id="A0A4Y2IDF1"/>
<gene>
    <name evidence="1" type="ORF">AVEN_182314_1</name>
</gene>
<dbReference type="Proteomes" id="UP000499080">
    <property type="component" value="Unassembled WGS sequence"/>
</dbReference>
<evidence type="ECO:0000313" key="2">
    <source>
        <dbReference type="Proteomes" id="UP000499080"/>
    </source>
</evidence>
<name>A0A4Y2IDF1_ARAVE</name>
<proteinExistence type="predicted"/>
<dbReference type="EMBL" id="BGPR01002558">
    <property type="protein sequence ID" value="GBM75442.1"/>
    <property type="molecule type" value="Genomic_DNA"/>
</dbReference>
<reference evidence="1 2" key="1">
    <citation type="journal article" date="2019" name="Sci. Rep.">
        <title>Orb-weaving spider Araneus ventricosus genome elucidates the spidroin gene catalogue.</title>
        <authorList>
            <person name="Kono N."/>
            <person name="Nakamura H."/>
            <person name="Ohtoshi R."/>
            <person name="Moran D.A.P."/>
            <person name="Shinohara A."/>
            <person name="Yoshida Y."/>
            <person name="Fujiwara M."/>
            <person name="Mori M."/>
            <person name="Tomita M."/>
            <person name="Arakawa K."/>
        </authorList>
    </citation>
    <scope>NUCLEOTIDE SEQUENCE [LARGE SCALE GENOMIC DNA]</scope>
</reference>
<protein>
    <submittedName>
        <fullName evidence="1">Uncharacterized protein</fullName>
    </submittedName>
</protein>
<organism evidence="1 2">
    <name type="scientific">Araneus ventricosus</name>
    <name type="common">Orbweaver spider</name>
    <name type="synonym">Epeira ventricosa</name>
    <dbReference type="NCBI Taxonomy" id="182803"/>
    <lineage>
        <taxon>Eukaryota</taxon>
        <taxon>Metazoa</taxon>
        <taxon>Ecdysozoa</taxon>
        <taxon>Arthropoda</taxon>
        <taxon>Chelicerata</taxon>
        <taxon>Arachnida</taxon>
        <taxon>Araneae</taxon>
        <taxon>Araneomorphae</taxon>
        <taxon>Entelegynae</taxon>
        <taxon>Araneoidea</taxon>
        <taxon>Araneidae</taxon>
        <taxon>Araneus</taxon>
    </lineage>
</organism>
<sequence length="89" mass="10093">MSSPRDSISPDTDSESRRLRECEYTLRRSIRSVTYCSNECRKSEKGGQNDTGIQVLTIRGTRFYLVELGFHKMPAPHGQKAGQILSRSD</sequence>